<dbReference type="Gene3D" id="1.10.510.10">
    <property type="entry name" value="Transferase(Phosphotransferase) domain 1"/>
    <property type="match status" value="1"/>
</dbReference>
<dbReference type="InterPro" id="IPR016024">
    <property type="entry name" value="ARM-type_fold"/>
</dbReference>
<dbReference type="Pfam" id="PF25055">
    <property type="entry name" value="DUF7792"/>
    <property type="match status" value="1"/>
</dbReference>
<dbReference type="CDD" id="cd13999">
    <property type="entry name" value="STKc_MAP3K-like"/>
    <property type="match status" value="1"/>
</dbReference>
<evidence type="ECO:0000256" key="1">
    <source>
        <dbReference type="ARBA" id="ARBA00022527"/>
    </source>
</evidence>
<evidence type="ECO:0000256" key="4">
    <source>
        <dbReference type="ARBA" id="ARBA00022777"/>
    </source>
</evidence>
<dbReference type="InterPro" id="IPR011009">
    <property type="entry name" value="Kinase-like_dom_sf"/>
</dbReference>
<dbReference type="InterPro" id="IPR008271">
    <property type="entry name" value="Ser/Thr_kinase_AS"/>
</dbReference>
<comment type="caution">
    <text evidence="9">The sequence shown here is derived from an EMBL/GenBank/DDBJ whole genome shotgun (WGS) entry which is preliminary data.</text>
</comment>
<proteinExistence type="predicted"/>
<keyword evidence="2" id="KW-0808">Transferase</keyword>
<dbReference type="InterPro" id="IPR011989">
    <property type="entry name" value="ARM-like"/>
</dbReference>
<feature type="signal peptide" evidence="7">
    <location>
        <begin position="1"/>
        <end position="16"/>
    </location>
</feature>
<dbReference type="Pfam" id="PF07714">
    <property type="entry name" value="PK_Tyr_Ser-Thr"/>
    <property type="match status" value="1"/>
</dbReference>
<sequence length="1344" mass="149032">MPCLLLYIFTLNSMCANNIAIAPAESPQLYLKLVIKCLNQVESTSASPKFNQEQCHYLVNKFKMAVRSAQAFLDPISAWYSAFGSDQDLARTLEIFKLLFALGKEVESFIQGCCKKTWIESAILLTNVSKHISSLGFNLELCKVVFSTRENVSTAPILTVGQIASISEAETKIVEEKATLDQMRLVNDVNALIHSGKLGSKNLQLVKFVLNRLQSSSEHPGPACQVSKQPESLFKDLEQLESLGKGSFGTVHKARWFGAEVAKKVLHEPSMSDFVQEVTILDGLRHPNIVSLLGYMTDLHNCCMIMELMDGDLHSLMAKRMKQGGFSSTPFSISEALDIMLQVAEGLFFLHEKRIVHRDLKSQNILMKCVKAMEVNVTYLHAKVADFGLSKTKENSMTYSYQSQNKGTSRWMAPELIKIVNCQGELDMPLGEDQLKYPFKSDIYSFAMLCYEIMTGDIPFSTLSPKEAKSKVLSGGRPQLPDQCPDRLKALIEACWSSEPSKRPGFGDVCAELKHLKYSQLMISAWAKAPRCFTLDEIVALTNNYSKDNLLASWSNSEVYRGIMVDSGEVVAVQKLLATENIFERFKMQMLPESLPGLHYNDLVGFIGFCCERNERILVFEYMPNHAIFHEDETREGTGEETGDEITDETWDMTVITGPFSDLAWAQLSRDAEVKIESYGLYCIDDFEMDYVVAFPLQVAELVYKGAEMANSFRQECADVHGKVGKLLQVLSEAAWSKDPTENAVMLYERPTRRIMREVVMTLGKALGLMIKCKRSWTITSYSTAWDFRKVIHFLECSIKDVKWLVNISSDDRSEFAGLPPIAACDPVLALVWEQISILHVGTSEEKADAAEFLGSLAKDSERNGRIIVEEDGVAPLLKLLEKGTIPGQEAAATALCHLANHDKIVNRMMLSDTTRISIFTQILGSHSASTMVKVQVARLLADPASEDSCSTHEMDGAIRSLVALLAHHINIGKGVEVMGRLSIAAIAERSNVTQLRSSTDARGNNHLHGFNRCSSPFSSDTQVQTVAMASSLGMALPAISENSNSGRMVPEQHDCGAQRYLELDLKLGLLIEVVHTLWKLAANQVQNCTLITDTCALICFAKLIKHCGGELKYNSVMAVMEIAAVAERDSDIRRAVFKPNSPRVKDLVTQLLEEITSENGEPELQVLCCKAIGSLARIFPASAEPPIRALTSALANQASDVIQVAKEAACALSMFASDRNYLHLEHSKNIIATGAVKHLVLLALKFKHFESQLSAIELLCYLSLNVPDIEVLARENIIHVLKNAVHSNQLPHLSASDWAGRDLVNDAIAKLELYRLNTRLKARFQGKKGQRNAQGKARVLTLA</sequence>
<dbReference type="PANTHER" id="PTHR46168:SF1">
    <property type="entry name" value="ARMADILLO REPEAT ONLY 4"/>
    <property type="match status" value="1"/>
</dbReference>
<evidence type="ECO:0000256" key="5">
    <source>
        <dbReference type="ARBA" id="ARBA00022840"/>
    </source>
</evidence>
<feature type="domain" description="Protein kinase" evidence="8">
    <location>
        <begin position="237"/>
        <end position="518"/>
    </location>
</feature>
<dbReference type="Proteomes" id="UP000822688">
    <property type="component" value="Chromosome 2"/>
</dbReference>
<keyword evidence="7" id="KW-0732">Signal</keyword>
<dbReference type="Gene3D" id="3.30.200.20">
    <property type="entry name" value="Phosphorylase Kinase, domain 1"/>
    <property type="match status" value="2"/>
</dbReference>
<feature type="chain" id="PRO_5035816967" description="Protein kinase domain-containing protein" evidence="7">
    <location>
        <begin position="17"/>
        <end position="1344"/>
    </location>
</feature>
<evidence type="ECO:0000313" key="9">
    <source>
        <dbReference type="EMBL" id="KAG0585644.1"/>
    </source>
</evidence>
<dbReference type="SUPFAM" id="SSF56112">
    <property type="entry name" value="Protein kinase-like (PK-like)"/>
    <property type="match status" value="2"/>
</dbReference>
<dbReference type="PROSITE" id="PS00108">
    <property type="entry name" value="PROTEIN_KINASE_ST"/>
    <property type="match status" value="1"/>
</dbReference>
<evidence type="ECO:0000256" key="3">
    <source>
        <dbReference type="ARBA" id="ARBA00022741"/>
    </source>
</evidence>
<dbReference type="InterPro" id="IPR017441">
    <property type="entry name" value="Protein_kinase_ATP_BS"/>
</dbReference>
<protein>
    <recommendedName>
        <fullName evidence="8">Protein kinase domain-containing protein</fullName>
    </recommendedName>
</protein>
<evidence type="ECO:0000256" key="2">
    <source>
        <dbReference type="ARBA" id="ARBA00022679"/>
    </source>
</evidence>
<dbReference type="SMART" id="SM00220">
    <property type="entry name" value="S_TKc"/>
    <property type="match status" value="1"/>
</dbReference>
<keyword evidence="3 6" id="KW-0547">Nucleotide-binding</keyword>
<dbReference type="Gene3D" id="1.25.10.10">
    <property type="entry name" value="Leucine-rich Repeat Variant"/>
    <property type="match status" value="2"/>
</dbReference>
<reference evidence="9" key="1">
    <citation type="submission" date="2020-06" db="EMBL/GenBank/DDBJ databases">
        <title>WGS assembly of Ceratodon purpureus strain R40.</title>
        <authorList>
            <person name="Carey S.B."/>
            <person name="Jenkins J."/>
            <person name="Shu S."/>
            <person name="Lovell J.T."/>
            <person name="Sreedasyam A."/>
            <person name="Maumus F."/>
            <person name="Tiley G.P."/>
            <person name="Fernandez-Pozo N."/>
            <person name="Barry K."/>
            <person name="Chen C."/>
            <person name="Wang M."/>
            <person name="Lipzen A."/>
            <person name="Daum C."/>
            <person name="Saski C.A."/>
            <person name="Payton A.C."/>
            <person name="Mcbreen J.C."/>
            <person name="Conrad R.E."/>
            <person name="Kollar L.M."/>
            <person name="Olsson S."/>
            <person name="Huttunen S."/>
            <person name="Landis J.B."/>
            <person name="Wickett N.J."/>
            <person name="Johnson M.G."/>
            <person name="Rensing S.A."/>
            <person name="Grimwood J."/>
            <person name="Schmutz J."/>
            <person name="Mcdaniel S.F."/>
        </authorList>
    </citation>
    <scope>NUCLEOTIDE SEQUENCE</scope>
    <source>
        <strain evidence="9">R40</strain>
    </source>
</reference>
<keyword evidence="10" id="KW-1185">Reference proteome</keyword>
<organism evidence="9 10">
    <name type="scientific">Ceratodon purpureus</name>
    <name type="common">Fire moss</name>
    <name type="synonym">Dicranum purpureum</name>
    <dbReference type="NCBI Taxonomy" id="3225"/>
    <lineage>
        <taxon>Eukaryota</taxon>
        <taxon>Viridiplantae</taxon>
        <taxon>Streptophyta</taxon>
        <taxon>Embryophyta</taxon>
        <taxon>Bryophyta</taxon>
        <taxon>Bryophytina</taxon>
        <taxon>Bryopsida</taxon>
        <taxon>Dicranidae</taxon>
        <taxon>Pseudoditrichales</taxon>
        <taxon>Ditrichaceae</taxon>
        <taxon>Ceratodon</taxon>
    </lineage>
</organism>
<evidence type="ECO:0000313" key="10">
    <source>
        <dbReference type="Proteomes" id="UP000822688"/>
    </source>
</evidence>
<dbReference type="EMBL" id="CM026422">
    <property type="protein sequence ID" value="KAG0585644.1"/>
    <property type="molecule type" value="Genomic_DNA"/>
</dbReference>
<dbReference type="PROSITE" id="PS00107">
    <property type="entry name" value="PROTEIN_KINASE_ATP"/>
    <property type="match status" value="1"/>
</dbReference>
<dbReference type="GO" id="GO:0004674">
    <property type="term" value="F:protein serine/threonine kinase activity"/>
    <property type="evidence" value="ECO:0007669"/>
    <property type="project" value="UniProtKB-KW"/>
</dbReference>
<dbReference type="PROSITE" id="PS50011">
    <property type="entry name" value="PROTEIN_KINASE_DOM"/>
    <property type="match status" value="1"/>
</dbReference>
<dbReference type="InterPro" id="IPR001245">
    <property type="entry name" value="Ser-Thr/Tyr_kinase_cat_dom"/>
</dbReference>
<evidence type="ECO:0000256" key="7">
    <source>
        <dbReference type="SAM" id="SignalP"/>
    </source>
</evidence>
<dbReference type="InterPro" id="IPR056694">
    <property type="entry name" value="DUF7792"/>
</dbReference>
<accession>A0A8T0IPH0</accession>
<gene>
    <name evidence="9" type="ORF">KC19_2G027100</name>
</gene>
<keyword evidence="5 6" id="KW-0067">ATP-binding</keyword>
<keyword evidence="1" id="KW-0723">Serine/threonine-protein kinase</keyword>
<dbReference type="PANTHER" id="PTHR46168">
    <property type="entry name" value="ARMADILLO REPEAT ONLY 4"/>
    <property type="match status" value="1"/>
</dbReference>
<name>A0A8T0IPH0_CERPU</name>
<evidence type="ECO:0000256" key="6">
    <source>
        <dbReference type="PROSITE-ProRule" id="PRU10141"/>
    </source>
</evidence>
<dbReference type="InterPro" id="IPR000719">
    <property type="entry name" value="Prot_kinase_dom"/>
</dbReference>
<feature type="binding site" evidence="6">
    <location>
        <position position="264"/>
    </location>
    <ligand>
        <name>ATP</name>
        <dbReference type="ChEBI" id="CHEBI:30616"/>
    </ligand>
</feature>
<keyword evidence="4" id="KW-0418">Kinase</keyword>
<dbReference type="SUPFAM" id="SSF48371">
    <property type="entry name" value="ARM repeat"/>
    <property type="match status" value="1"/>
</dbReference>
<dbReference type="GO" id="GO:0005524">
    <property type="term" value="F:ATP binding"/>
    <property type="evidence" value="ECO:0007669"/>
    <property type="project" value="UniProtKB-UniRule"/>
</dbReference>
<evidence type="ECO:0000259" key="8">
    <source>
        <dbReference type="PROSITE" id="PS50011"/>
    </source>
</evidence>